<protein>
    <recommendedName>
        <fullName evidence="2">AMIN-like domain-containing protein</fullName>
    </recommendedName>
</protein>
<keyword evidence="1" id="KW-0732">Signal</keyword>
<gene>
    <name evidence="3" type="ORF">Aglo03_62280</name>
</gene>
<feature type="chain" id="PRO_5040934238" description="AMIN-like domain-containing protein" evidence="1">
    <location>
        <begin position="28"/>
        <end position="190"/>
    </location>
</feature>
<organism evidence="3 4">
    <name type="scientific">Actinokineospora globicatena</name>
    <dbReference type="NCBI Taxonomy" id="103729"/>
    <lineage>
        <taxon>Bacteria</taxon>
        <taxon>Bacillati</taxon>
        <taxon>Actinomycetota</taxon>
        <taxon>Actinomycetes</taxon>
        <taxon>Pseudonocardiales</taxon>
        <taxon>Pseudonocardiaceae</taxon>
        <taxon>Actinokineospora</taxon>
    </lineage>
</organism>
<accession>A0A9W6QTS0</accession>
<dbReference type="Proteomes" id="UP001165042">
    <property type="component" value="Unassembled WGS sequence"/>
</dbReference>
<reference evidence="3" key="1">
    <citation type="submission" date="2023-02" db="EMBL/GenBank/DDBJ databases">
        <title>Actinokineospora globicatena NBRC 15670.</title>
        <authorList>
            <person name="Ichikawa N."/>
            <person name="Sato H."/>
            <person name="Tonouchi N."/>
        </authorList>
    </citation>
    <scope>NUCLEOTIDE SEQUENCE</scope>
    <source>
        <strain evidence="3">NBRC 15670</strain>
    </source>
</reference>
<sequence length="190" mass="20321">MAHRRSWLITLVAALAAAILSATPAAADPTSAPAAPYCGITWGSQPKEIAWSGVEGTLSTVRAGKHDCFDRLVIDVRGPNRNGVSVRYESPLWTPDGTPVYLRGGASLYIGVPASAFDTETGELVFAPANPTELVDVTGWRTFRQVSHLGGHLLYNEFGLGVRARLPFRVIALDLDSGGTRLVIDVAHAW</sequence>
<proteinExistence type="predicted"/>
<evidence type="ECO:0000256" key="1">
    <source>
        <dbReference type="SAM" id="SignalP"/>
    </source>
</evidence>
<feature type="domain" description="AMIN-like" evidence="2">
    <location>
        <begin position="57"/>
        <end position="188"/>
    </location>
</feature>
<dbReference type="AlphaFoldDB" id="A0A9W6QTS0"/>
<dbReference type="InterPro" id="IPR056303">
    <property type="entry name" value="AMIN-like"/>
</dbReference>
<feature type="signal peptide" evidence="1">
    <location>
        <begin position="1"/>
        <end position="27"/>
    </location>
</feature>
<evidence type="ECO:0000313" key="3">
    <source>
        <dbReference type="EMBL" id="GLW95412.1"/>
    </source>
</evidence>
<comment type="caution">
    <text evidence="3">The sequence shown here is derived from an EMBL/GenBank/DDBJ whole genome shotgun (WGS) entry which is preliminary data.</text>
</comment>
<keyword evidence="4" id="KW-1185">Reference proteome</keyword>
<dbReference type="PROSITE" id="PS51318">
    <property type="entry name" value="TAT"/>
    <property type="match status" value="1"/>
</dbReference>
<evidence type="ECO:0000259" key="2">
    <source>
        <dbReference type="Pfam" id="PF24837"/>
    </source>
</evidence>
<dbReference type="Pfam" id="PF24837">
    <property type="entry name" value="AMIN-like"/>
    <property type="match status" value="1"/>
</dbReference>
<dbReference type="EMBL" id="BSSD01000013">
    <property type="protein sequence ID" value="GLW95412.1"/>
    <property type="molecule type" value="Genomic_DNA"/>
</dbReference>
<evidence type="ECO:0000313" key="4">
    <source>
        <dbReference type="Proteomes" id="UP001165042"/>
    </source>
</evidence>
<name>A0A9W6QTS0_9PSEU</name>
<dbReference type="InterPro" id="IPR006311">
    <property type="entry name" value="TAT_signal"/>
</dbReference>
<dbReference type="RefSeq" id="WP_285613212.1">
    <property type="nucleotide sequence ID" value="NZ_BSSD01000013.1"/>
</dbReference>